<evidence type="ECO:0000256" key="3">
    <source>
        <dbReference type="ARBA" id="ARBA00023163"/>
    </source>
</evidence>
<dbReference type="InterPro" id="IPR009057">
    <property type="entry name" value="Homeodomain-like_sf"/>
</dbReference>
<evidence type="ECO:0000256" key="1">
    <source>
        <dbReference type="ARBA" id="ARBA00023015"/>
    </source>
</evidence>
<evidence type="ECO:0000256" key="2">
    <source>
        <dbReference type="ARBA" id="ARBA00023125"/>
    </source>
</evidence>
<sequence>MSAVSDQNSACQVAFLLTNNFPSFYLTTATSLLEAANKILKRQKFTWKTLSLDGKNVPSDGGFSIACDDSLNLDSHFDALVVITSVEQFKQDPNQLELLNAWTDRGISWALLTSNGCANSEREPISAHGNQALNLPSCSPQWLKDNQWLHDINDGYSTNNPANLVLSLIAKHSSNHLALDVLGQIKNQLDICPLYTMAKQKFSKTSLREQLSTQQPKLAESVTLMENNLEEPLNLNDLASYISLSRRQLERLFQKHLNCSPSRFYLKLRLAKAQTLLRETQNPIVTIANECGFVSMPHFSKVYREYIGMAPRDERRAKSAHQFSIRPHKVKSNGVYQANPQ</sequence>
<reference evidence="5 6" key="1">
    <citation type="submission" date="2024-04" db="EMBL/GenBank/DDBJ databases">
        <title>Draft genome sequence of Sessilibacter corallicola NBRC 116591.</title>
        <authorList>
            <person name="Miyakawa T."/>
            <person name="Kusuya Y."/>
            <person name="Miura T."/>
        </authorList>
    </citation>
    <scope>NUCLEOTIDE SEQUENCE [LARGE SCALE GENOMIC DNA]</scope>
    <source>
        <strain evidence="5 6">KU-00831-HH</strain>
    </source>
</reference>
<keyword evidence="3" id="KW-0804">Transcription</keyword>
<keyword evidence="1" id="KW-0805">Transcription regulation</keyword>
<name>A0ABQ0AB54_9GAMM</name>
<evidence type="ECO:0000259" key="4">
    <source>
        <dbReference type="PROSITE" id="PS01124"/>
    </source>
</evidence>
<proteinExistence type="predicted"/>
<evidence type="ECO:0000313" key="6">
    <source>
        <dbReference type="Proteomes" id="UP001465153"/>
    </source>
</evidence>
<dbReference type="Pfam" id="PF12833">
    <property type="entry name" value="HTH_18"/>
    <property type="match status" value="1"/>
</dbReference>
<feature type="domain" description="HTH araC/xylS-type" evidence="4">
    <location>
        <begin position="219"/>
        <end position="317"/>
    </location>
</feature>
<dbReference type="PANTHER" id="PTHR43280">
    <property type="entry name" value="ARAC-FAMILY TRANSCRIPTIONAL REGULATOR"/>
    <property type="match status" value="1"/>
</dbReference>
<dbReference type="SUPFAM" id="SSF52317">
    <property type="entry name" value="Class I glutamine amidotransferase-like"/>
    <property type="match status" value="1"/>
</dbReference>
<organism evidence="5 6">
    <name type="scientific">Sessilibacter corallicola</name>
    <dbReference type="NCBI Taxonomy" id="2904075"/>
    <lineage>
        <taxon>Bacteria</taxon>
        <taxon>Pseudomonadati</taxon>
        <taxon>Pseudomonadota</taxon>
        <taxon>Gammaproteobacteria</taxon>
        <taxon>Cellvibrionales</taxon>
        <taxon>Cellvibrionaceae</taxon>
        <taxon>Sessilibacter</taxon>
    </lineage>
</organism>
<dbReference type="PROSITE" id="PS00041">
    <property type="entry name" value="HTH_ARAC_FAMILY_1"/>
    <property type="match status" value="1"/>
</dbReference>
<dbReference type="Gene3D" id="3.40.50.880">
    <property type="match status" value="1"/>
</dbReference>
<dbReference type="InterPro" id="IPR018062">
    <property type="entry name" value="HTH_AraC-typ_CS"/>
</dbReference>
<protein>
    <submittedName>
        <fullName evidence="5">GlxA family transcriptional regulator</fullName>
    </submittedName>
</protein>
<comment type="caution">
    <text evidence="5">The sequence shown here is derived from an EMBL/GenBank/DDBJ whole genome shotgun (WGS) entry which is preliminary data.</text>
</comment>
<dbReference type="EMBL" id="BAABWN010000008">
    <property type="protein sequence ID" value="GAA6168840.1"/>
    <property type="molecule type" value="Genomic_DNA"/>
</dbReference>
<gene>
    <name evidence="5" type="ORF">NBRC116591_26510</name>
</gene>
<dbReference type="InterPro" id="IPR018060">
    <property type="entry name" value="HTH_AraC"/>
</dbReference>
<accession>A0ABQ0AB54</accession>
<keyword evidence="6" id="KW-1185">Reference proteome</keyword>
<dbReference type="PANTHER" id="PTHR43280:SF2">
    <property type="entry name" value="HTH-TYPE TRANSCRIPTIONAL REGULATOR EXSA"/>
    <property type="match status" value="1"/>
</dbReference>
<dbReference type="Proteomes" id="UP001465153">
    <property type="component" value="Unassembled WGS sequence"/>
</dbReference>
<dbReference type="SMART" id="SM00342">
    <property type="entry name" value="HTH_ARAC"/>
    <property type="match status" value="1"/>
</dbReference>
<keyword evidence="2" id="KW-0238">DNA-binding</keyword>
<dbReference type="SUPFAM" id="SSF46689">
    <property type="entry name" value="Homeodomain-like"/>
    <property type="match status" value="2"/>
</dbReference>
<dbReference type="InterPro" id="IPR029062">
    <property type="entry name" value="Class_I_gatase-like"/>
</dbReference>
<dbReference type="Gene3D" id="1.10.10.60">
    <property type="entry name" value="Homeodomain-like"/>
    <property type="match status" value="1"/>
</dbReference>
<dbReference type="RefSeq" id="WP_233088355.1">
    <property type="nucleotide sequence ID" value="NZ_BAABWN010000008.1"/>
</dbReference>
<evidence type="ECO:0000313" key="5">
    <source>
        <dbReference type="EMBL" id="GAA6168840.1"/>
    </source>
</evidence>
<dbReference type="PROSITE" id="PS01124">
    <property type="entry name" value="HTH_ARAC_FAMILY_2"/>
    <property type="match status" value="1"/>
</dbReference>